<dbReference type="Proteomes" id="UP001304895">
    <property type="component" value="Unassembled WGS sequence"/>
</dbReference>
<organism evidence="5 6">
    <name type="scientific">Trichocladium antarcticum</name>
    <dbReference type="NCBI Taxonomy" id="1450529"/>
    <lineage>
        <taxon>Eukaryota</taxon>
        <taxon>Fungi</taxon>
        <taxon>Dikarya</taxon>
        <taxon>Ascomycota</taxon>
        <taxon>Pezizomycotina</taxon>
        <taxon>Sordariomycetes</taxon>
        <taxon>Sordariomycetidae</taxon>
        <taxon>Sordariales</taxon>
        <taxon>Chaetomiaceae</taxon>
        <taxon>Trichocladium</taxon>
    </lineage>
</organism>
<dbReference type="GO" id="GO:0005737">
    <property type="term" value="C:cytoplasm"/>
    <property type="evidence" value="ECO:0007669"/>
    <property type="project" value="TreeGrafter"/>
</dbReference>
<evidence type="ECO:0000313" key="5">
    <source>
        <dbReference type="EMBL" id="KAK4131155.1"/>
    </source>
</evidence>
<gene>
    <name evidence="5" type="ORF">BT67DRAFT_388793</name>
</gene>
<dbReference type="PANTHER" id="PTHR13847:SF129">
    <property type="entry name" value="FAD DEPENDENT OXIDOREDUCTASE"/>
    <property type="match status" value="1"/>
</dbReference>
<feature type="region of interest" description="Disordered" evidence="3">
    <location>
        <begin position="1"/>
        <end position="32"/>
    </location>
</feature>
<keyword evidence="2" id="KW-0274">FAD</keyword>
<feature type="compositionally biased region" description="Basic and acidic residues" evidence="3">
    <location>
        <begin position="1"/>
        <end position="12"/>
    </location>
</feature>
<accession>A0AAN6UEF5</accession>
<reference evidence="5" key="1">
    <citation type="journal article" date="2023" name="Mol. Phylogenet. Evol.">
        <title>Genome-scale phylogeny and comparative genomics of the fungal order Sordariales.</title>
        <authorList>
            <person name="Hensen N."/>
            <person name="Bonometti L."/>
            <person name="Westerberg I."/>
            <person name="Brannstrom I.O."/>
            <person name="Guillou S."/>
            <person name="Cros-Aarteil S."/>
            <person name="Calhoun S."/>
            <person name="Haridas S."/>
            <person name="Kuo A."/>
            <person name="Mondo S."/>
            <person name="Pangilinan J."/>
            <person name="Riley R."/>
            <person name="LaButti K."/>
            <person name="Andreopoulos B."/>
            <person name="Lipzen A."/>
            <person name="Chen C."/>
            <person name="Yan M."/>
            <person name="Daum C."/>
            <person name="Ng V."/>
            <person name="Clum A."/>
            <person name="Steindorff A."/>
            <person name="Ohm R.A."/>
            <person name="Martin F."/>
            <person name="Silar P."/>
            <person name="Natvig D.O."/>
            <person name="Lalanne C."/>
            <person name="Gautier V."/>
            <person name="Ament-Velasquez S.L."/>
            <person name="Kruys A."/>
            <person name="Hutchinson M.I."/>
            <person name="Powell A.J."/>
            <person name="Barry K."/>
            <person name="Miller A.N."/>
            <person name="Grigoriev I.V."/>
            <person name="Debuchy R."/>
            <person name="Gladieux P."/>
            <person name="Hiltunen Thoren M."/>
            <person name="Johannesson H."/>
        </authorList>
    </citation>
    <scope>NUCLEOTIDE SEQUENCE</scope>
    <source>
        <strain evidence="5">CBS 123565</strain>
    </source>
</reference>
<proteinExistence type="inferred from homology"/>
<dbReference type="PRINTS" id="PR00757">
    <property type="entry name" value="AMINEOXDASEF"/>
</dbReference>
<dbReference type="SUPFAM" id="SSF51905">
    <property type="entry name" value="FAD/NAD(P)-binding domain"/>
    <property type="match status" value="1"/>
</dbReference>
<reference evidence="5" key="2">
    <citation type="submission" date="2023-05" db="EMBL/GenBank/DDBJ databases">
        <authorList>
            <consortium name="Lawrence Berkeley National Laboratory"/>
            <person name="Steindorff A."/>
            <person name="Hensen N."/>
            <person name="Bonometti L."/>
            <person name="Westerberg I."/>
            <person name="Brannstrom I.O."/>
            <person name="Guillou S."/>
            <person name="Cros-Aarteil S."/>
            <person name="Calhoun S."/>
            <person name="Haridas S."/>
            <person name="Kuo A."/>
            <person name="Mondo S."/>
            <person name="Pangilinan J."/>
            <person name="Riley R."/>
            <person name="Labutti K."/>
            <person name="Andreopoulos B."/>
            <person name="Lipzen A."/>
            <person name="Chen C."/>
            <person name="Yanf M."/>
            <person name="Daum C."/>
            <person name="Ng V."/>
            <person name="Clum A."/>
            <person name="Ohm R."/>
            <person name="Martin F."/>
            <person name="Silar P."/>
            <person name="Natvig D."/>
            <person name="Lalanne C."/>
            <person name="Gautier V."/>
            <person name="Ament-Velasquez S.L."/>
            <person name="Kruys A."/>
            <person name="Hutchinson M.I."/>
            <person name="Powell A.J."/>
            <person name="Barry K."/>
            <person name="Miller A.N."/>
            <person name="Grigoriev I.V."/>
            <person name="Debuchy R."/>
            <person name="Gladieux P."/>
            <person name="Thoren M.H."/>
            <person name="Johannesson H."/>
        </authorList>
    </citation>
    <scope>NUCLEOTIDE SEQUENCE</scope>
    <source>
        <strain evidence="5">CBS 123565</strain>
    </source>
</reference>
<dbReference type="InterPro" id="IPR006076">
    <property type="entry name" value="FAD-dep_OxRdtase"/>
</dbReference>
<keyword evidence="2" id="KW-0560">Oxidoreductase</keyword>
<feature type="region of interest" description="Disordered" evidence="3">
    <location>
        <begin position="179"/>
        <end position="199"/>
    </location>
</feature>
<evidence type="ECO:0000259" key="4">
    <source>
        <dbReference type="Pfam" id="PF01266"/>
    </source>
</evidence>
<keyword evidence="2" id="KW-0285">Flavoprotein</keyword>
<name>A0AAN6UEF5_9PEZI</name>
<dbReference type="AlphaFoldDB" id="A0AAN6UEF5"/>
<evidence type="ECO:0000313" key="6">
    <source>
        <dbReference type="Proteomes" id="UP001304895"/>
    </source>
</evidence>
<dbReference type="Pfam" id="PF01266">
    <property type="entry name" value="DAO"/>
    <property type="match status" value="1"/>
</dbReference>
<feature type="domain" description="FAD dependent oxidoreductase" evidence="4">
    <location>
        <begin position="56"/>
        <end position="480"/>
    </location>
</feature>
<dbReference type="Gene3D" id="3.50.50.60">
    <property type="entry name" value="FAD/NAD(P)-binding domain"/>
    <property type="match status" value="1"/>
</dbReference>
<dbReference type="EMBL" id="MU853427">
    <property type="protein sequence ID" value="KAK4131155.1"/>
    <property type="molecule type" value="Genomic_DNA"/>
</dbReference>
<dbReference type="InterPro" id="IPR036188">
    <property type="entry name" value="FAD/NAD-bd_sf"/>
</dbReference>
<protein>
    <recommendedName>
        <fullName evidence="2">Amine oxidase</fullName>
        <ecNumber evidence="2">1.4.3.-</ecNumber>
    </recommendedName>
</protein>
<dbReference type="PANTHER" id="PTHR13847">
    <property type="entry name" value="SARCOSINE DEHYDROGENASE-RELATED"/>
    <property type="match status" value="1"/>
</dbReference>
<comment type="cofactor">
    <cofactor evidence="1 2">
        <name>FAD</name>
        <dbReference type="ChEBI" id="CHEBI:57692"/>
    </cofactor>
</comment>
<dbReference type="EC" id="1.4.3.-" evidence="2"/>
<evidence type="ECO:0000256" key="3">
    <source>
        <dbReference type="SAM" id="MobiDB-lite"/>
    </source>
</evidence>
<evidence type="ECO:0000256" key="1">
    <source>
        <dbReference type="ARBA" id="ARBA00001974"/>
    </source>
</evidence>
<evidence type="ECO:0000256" key="2">
    <source>
        <dbReference type="RuleBase" id="RU362067"/>
    </source>
</evidence>
<dbReference type="Gene3D" id="3.30.9.10">
    <property type="entry name" value="D-Amino Acid Oxidase, subunit A, domain 2"/>
    <property type="match status" value="1"/>
</dbReference>
<comment type="caution">
    <text evidence="5">The sequence shown here is derived from an EMBL/GenBank/DDBJ whole genome shotgun (WGS) entry which is preliminary data.</text>
</comment>
<feature type="compositionally biased region" description="Low complexity" evidence="3">
    <location>
        <begin position="13"/>
        <end position="25"/>
    </location>
</feature>
<feature type="compositionally biased region" description="Low complexity" evidence="3">
    <location>
        <begin position="184"/>
        <end position="199"/>
    </location>
</feature>
<keyword evidence="6" id="KW-1185">Reference proteome</keyword>
<comment type="similarity">
    <text evidence="2">Belongs to the flavin monoamine oxidase family.</text>
</comment>
<dbReference type="GO" id="GO:0016491">
    <property type="term" value="F:oxidoreductase activity"/>
    <property type="evidence" value="ECO:0007669"/>
    <property type="project" value="UniProtKB-KW"/>
</dbReference>
<dbReference type="InterPro" id="IPR001613">
    <property type="entry name" value="Flavin_amine_oxidase"/>
</dbReference>
<sequence length="548" mass="57728">MTIRRLPDDSRPDAGALAQPPAGLPSRHPTDSYWLRDPSPVLRGHRTTETLPDAADVVVVGSGITGAFAARFLKEEEGAGRDAAVVMLEAREACAGATGRNGGHCQPLVYDSVPAVAAFELEVFGFMERLVGEEGVDCDWVSLTGVHAFLSEDMFERAAASVEQLEKSHPEIAAHLEVVRPSESSSSSATTTTTTTTTTDKNTLASLRIPSANGAVIQKKAASLWPYKLVAWVLERLLAKFPAPAFNLQTNTPVTSLARHESGSGWTVTTPRGKISARQVLLATNGYTSRLLPAFSDLIVPVRGQIGALLPPTPQAGADPAKLLHSYVFAADPDDAGADRALGRRSTGGAPRDDYLVQRPLPAGELIYGGGRRLARDLGVGEWRDDELEGGVAEYLRGSLAPALDLTPDPVEGSQGRSKGELKASFEWTGVMGYSRDHHAWVGPVPESMGGAGPEGGLWICAGYTGHGMPAAALSAREVVRQMAGSGRDVGKDDGPRLPREFVLSDERVAMARGMPHLTQGWEAADAAASCTGAGAPANHAAQSRASA</sequence>